<feature type="domain" description="Tyr recombinase" evidence="2">
    <location>
        <begin position="178"/>
        <end position="400"/>
    </location>
</feature>
<accession>A0A2S3VW99</accession>
<dbReference type="GO" id="GO:0006310">
    <property type="term" value="P:DNA recombination"/>
    <property type="evidence" value="ECO:0007669"/>
    <property type="project" value="UniProtKB-KW"/>
</dbReference>
<dbReference type="Proteomes" id="UP000237440">
    <property type="component" value="Unassembled WGS sequence"/>
</dbReference>
<dbReference type="OrthoDB" id="6819422at2"/>
<organism evidence="3 4">
    <name type="scientific">Pseudomonas laurylsulfativorans</name>
    <dbReference type="NCBI Taxonomy" id="1943631"/>
    <lineage>
        <taxon>Bacteria</taxon>
        <taxon>Pseudomonadati</taxon>
        <taxon>Pseudomonadota</taxon>
        <taxon>Gammaproteobacteria</taxon>
        <taxon>Pseudomonadales</taxon>
        <taxon>Pseudomonadaceae</taxon>
        <taxon>Pseudomonas</taxon>
    </lineage>
</organism>
<comment type="caution">
    <text evidence="3">The sequence shown here is derived from an EMBL/GenBank/DDBJ whole genome shotgun (WGS) entry which is preliminary data.</text>
</comment>
<gene>
    <name evidence="3" type="ORF">B0D71_05115</name>
</gene>
<dbReference type="PROSITE" id="PS51898">
    <property type="entry name" value="TYR_RECOMBINASE"/>
    <property type="match status" value="1"/>
</dbReference>
<evidence type="ECO:0000313" key="4">
    <source>
        <dbReference type="Proteomes" id="UP000237440"/>
    </source>
</evidence>
<keyword evidence="1" id="KW-0233">DNA recombination</keyword>
<dbReference type="EMBL" id="MUJK01000001">
    <property type="protein sequence ID" value="POF44173.1"/>
    <property type="molecule type" value="Genomic_DNA"/>
</dbReference>
<dbReference type="Pfam" id="PF00589">
    <property type="entry name" value="Phage_integrase"/>
    <property type="match status" value="1"/>
</dbReference>
<reference evidence="4" key="1">
    <citation type="submission" date="2017-02" db="EMBL/GenBank/DDBJ databases">
        <authorList>
            <person name="Furmanczyk E.M."/>
        </authorList>
    </citation>
    <scope>NUCLEOTIDE SEQUENCE [LARGE SCALE GENOMIC DNA]</scope>
    <source>
        <strain evidence="4">AP3_22</strain>
    </source>
</reference>
<sequence>MLPLFLHIEESSMKVREFKNADGIPATLIFDDHKPVFWANYWLINLKRQVRPKSLITYSYDICIVMLFFRYKKIDYLKRFREGRFLTNGELSKLRNCLTETKNTIECRIAGLGIINQKKICNSAYDRRCRLAKAYLLFLAEELLLNNKAEKGKAIVNFSNRLEKQLRSNNSSDGNCVEPWTQNDYTMMDQSIKHNFNRKSKFLLHRDLVLFHLLRELGIRNSELLGITIDCFERKKQGYVTARVELNPDLGTDPRSSPATVKTLNRELKISDALWTLIERYIIERNKIKSCIKHNFLIIGISGAPLSNDAVGKIFKLLSSKTKRKINPHSLRHSWACNFILREYDKASGFTGRDRERIISNALSLLRTQMGWSLRSKMPEHYARYAFQKIGNDRLFAEDNILNTKLMMGNPHEKLS</sequence>
<keyword evidence="4" id="KW-1185">Reference proteome</keyword>
<dbReference type="InterPro" id="IPR002104">
    <property type="entry name" value="Integrase_catalytic"/>
</dbReference>
<evidence type="ECO:0000313" key="3">
    <source>
        <dbReference type="EMBL" id="POF44173.1"/>
    </source>
</evidence>
<dbReference type="AlphaFoldDB" id="A0A2S3VW99"/>
<name>A0A2S3VW99_9PSED</name>
<evidence type="ECO:0000259" key="2">
    <source>
        <dbReference type="PROSITE" id="PS51898"/>
    </source>
</evidence>
<dbReference type="CDD" id="cd00397">
    <property type="entry name" value="DNA_BRE_C"/>
    <property type="match status" value="1"/>
</dbReference>
<dbReference type="Gene3D" id="1.10.443.10">
    <property type="entry name" value="Intergrase catalytic core"/>
    <property type="match status" value="1"/>
</dbReference>
<dbReference type="GO" id="GO:0015074">
    <property type="term" value="P:DNA integration"/>
    <property type="evidence" value="ECO:0007669"/>
    <property type="project" value="InterPro"/>
</dbReference>
<evidence type="ECO:0000256" key="1">
    <source>
        <dbReference type="ARBA" id="ARBA00023172"/>
    </source>
</evidence>
<dbReference type="SUPFAM" id="SSF56349">
    <property type="entry name" value="DNA breaking-rejoining enzymes"/>
    <property type="match status" value="1"/>
</dbReference>
<dbReference type="InterPro" id="IPR013762">
    <property type="entry name" value="Integrase-like_cat_sf"/>
</dbReference>
<dbReference type="GO" id="GO:0003677">
    <property type="term" value="F:DNA binding"/>
    <property type="evidence" value="ECO:0007669"/>
    <property type="project" value="InterPro"/>
</dbReference>
<proteinExistence type="predicted"/>
<dbReference type="InterPro" id="IPR011010">
    <property type="entry name" value="DNA_brk_join_enz"/>
</dbReference>
<protein>
    <recommendedName>
        <fullName evidence="2">Tyr recombinase domain-containing protein</fullName>
    </recommendedName>
</protein>